<gene>
    <name evidence="2" type="primary">Contig17006.g18116</name>
    <name evidence="2" type="ORF">STYLEM_1470</name>
</gene>
<feature type="transmembrane region" description="Helical" evidence="1">
    <location>
        <begin position="62"/>
        <end position="79"/>
    </location>
</feature>
<keyword evidence="3" id="KW-1185">Reference proteome</keyword>
<sequence>MKEQVLHEKYVKLLENGRLLLLHHRGAGKYYRMNFAFLTVFLGMSIRNYYTNSAVFLSERFGKFYIFLIMSGMTGLLFFGNRHIRSLYLDLSGKNVLIETHTFFGLAQGREKIIPVKQLQGNRMFYSPKMNLYQLEYIKPGKWTKKRSFFYRPEYIADQDIWQKIRKGEELPDDLTHVPIDEEAEKFKKLKKKAEALKKFK</sequence>
<evidence type="ECO:0008006" key="4">
    <source>
        <dbReference type="Google" id="ProtNLM"/>
    </source>
</evidence>
<accession>A0A077ZSH4</accession>
<feature type="transmembrane region" description="Helical" evidence="1">
    <location>
        <begin position="30"/>
        <end position="50"/>
    </location>
</feature>
<keyword evidence="1" id="KW-0812">Transmembrane</keyword>
<keyword evidence="1" id="KW-0472">Membrane</keyword>
<name>A0A077ZSH4_STYLE</name>
<dbReference type="AlphaFoldDB" id="A0A077ZSH4"/>
<dbReference type="Proteomes" id="UP000039865">
    <property type="component" value="Unassembled WGS sequence"/>
</dbReference>
<protein>
    <recommendedName>
        <fullName evidence="4">Transmembrane protein 186</fullName>
    </recommendedName>
</protein>
<keyword evidence="1" id="KW-1133">Transmembrane helix</keyword>
<reference evidence="2 3" key="1">
    <citation type="submission" date="2014-06" db="EMBL/GenBank/DDBJ databases">
        <authorList>
            <person name="Swart Estienne"/>
        </authorList>
    </citation>
    <scope>NUCLEOTIDE SEQUENCE [LARGE SCALE GENOMIC DNA]</scope>
    <source>
        <strain evidence="2 3">130c</strain>
    </source>
</reference>
<evidence type="ECO:0000256" key="1">
    <source>
        <dbReference type="SAM" id="Phobius"/>
    </source>
</evidence>
<dbReference type="InParanoid" id="A0A077ZSH4"/>
<dbReference type="EMBL" id="CCKQ01001402">
    <property type="protein sequence ID" value="CDW72509.1"/>
    <property type="molecule type" value="Genomic_DNA"/>
</dbReference>
<organism evidence="2 3">
    <name type="scientific">Stylonychia lemnae</name>
    <name type="common">Ciliate</name>
    <dbReference type="NCBI Taxonomy" id="5949"/>
    <lineage>
        <taxon>Eukaryota</taxon>
        <taxon>Sar</taxon>
        <taxon>Alveolata</taxon>
        <taxon>Ciliophora</taxon>
        <taxon>Intramacronucleata</taxon>
        <taxon>Spirotrichea</taxon>
        <taxon>Stichotrichia</taxon>
        <taxon>Sporadotrichida</taxon>
        <taxon>Oxytrichidae</taxon>
        <taxon>Stylonychinae</taxon>
        <taxon>Stylonychia</taxon>
    </lineage>
</organism>
<evidence type="ECO:0000313" key="3">
    <source>
        <dbReference type="Proteomes" id="UP000039865"/>
    </source>
</evidence>
<proteinExistence type="predicted"/>
<evidence type="ECO:0000313" key="2">
    <source>
        <dbReference type="EMBL" id="CDW72509.1"/>
    </source>
</evidence>